<evidence type="ECO:0000259" key="11">
    <source>
        <dbReference type="PROSITE" id="PS50290"/>
    </source>
</evidence>
<dbReference type="Gene3D" id="1.10.1070.11">
    <property type="entry name" value="Phosphatidylinositol 3-/4-kinase, catalytic domain"/>
    <property type="match status" value="1"/>
</dbReference>
<keyword evidence="14" id="KW-1185">Reference proteome</keyword>
<evidence type="ECO:0000256" key="6">
    <source>
        <dbReference type="ARBA" id="ARBA00022763"/>
    </source>
</evidence>
<dbReference type="InterPro" id="IPR000403">
    <property type="entry name" value="PI3/4_kinase_cat_dom"/>
</dbReference>
<keyword evidence="8" id="KW-0067">ATP-binding</keyword>
<feature type="domain" description="FATC" evidence="12">
    <location>
        <begin position="204"/>
        <end position="236"/>
    </location>
</feature>
<dbReference type="Pfam" id="PF00454">
    <property type="entry name" value="PI3_PI4_kinase"/>
    <property type="match status" value="1"/>
</dbReference>
<dbReference type="PROSITE" id="PS51190">
    <property type="entry name" value="FATC"/>
    <property type="match status" value="1"/>
</dbReference>
<evidence type="ECO:0000259" key="12">
    <source>
        <dbReference type="PROSITE" id="PS51190"/>
    </source>
</evidence>
<evidence type="ECO:0000256" key="5">
    <source>
        <dbReference type="ARBA" id="ARBA00022741"/>
    </source>
</evidence>
<evidence type="ECO:0000256" key="8">
    <source>
        <dbReference type="ARBA" id="ARBA00022840"/>
    </source>
</evidence>
<dbReference type="PROSITE" id="PS50290">
    <property type="entry name" value="PI3_4_KINASE_3"/>
    <property type="match status" value="1"/>
</dbReference>
<evidence type="ECO:0000256" key="10">
    <source>
        <dbReference type="ARBA" id="ARBA00024420"/>
    </source>
</evidence>
<dbReference type="InterPro" id="IPR018936">
    <property type="entry name" value="PI3/4_kinase_CS"/>
</dbReference>
<accession>A0ABQ5KK45</accession>
<evidence type="ECO:0000256" key="1">
    <source>
        <dbReference type="ARBA" id="ARBA00004123"/>
    </source>
</evidence>
<dbReference type="PANTHER" id="PTHR11139">
    <property type="entry name" value="ATAXIA TELANGIECTASIA MUTATED ATM -RELATED"/>
    <property type="match status" value="1"/>
</dbReference>
<evidence type="ECO:0000256" key="7">
    <source>
        <dbReference type="ARBA" id="ARBA00022777"/>
    </source>
</evidence>
<comment type="caution">
    <text evidence="13">The sequence shown here is derived from an EMBL/GenBank/DDBJ whole genome shotgun (WGS) entry which is preliminary data.</text>
</comment>
<dbReference type="PANTHER" id="PTHR11139:SF69">
    <property type="entry name" value="SERINE_THREONINE-PROTEIN KINASE ATR"/>
    <property type="match status" value="1"/>
</dbReference>
<keyword evidence="9" id="KW-0539">Nucleus</keyword>
<organism evidence="13 14">
    <name type="scientific">Aduncisulcus paluster</name>
    <dbReference type="NCBI Taxonomy" id="2918883"/>
    <lineage>
        <taxon>Eukaryota</taxon>
        <taxon>Metamonada</taxon>
        <taxon>Carpediemonas-like organisms</taxon>
        <taxon>Aduncisulcus</taxon>
    </lineage>
</organism>
<name>A0ABQ5KK45_9EUKA</name>
<protein>
    <recommendedName>
        <fullName evidence="10">Serine/threonine-protein kinase ATR</fullName>
        <ecNumber evidence="2">2.7.11.1</ecNumber>
    </recommendedName>
</protein>
<evidence type="ECO:0000256" key="3">
    <source>
        <dbReference type="ARBA" id="ARBA00022527"/>
    </source>
</evidence>
<dbReference type="EC" id="2.7.11.1" evidence="2"/>
<sequence length="236" mass="27542">MGPGPKKHAEREYIKYFSQEECPLHYNPKKYAQLVRESPPKLGIEAYQSISRSVQITQPSQWYSRLINFNESMAAWSVMCWVLDLGDRHCENILVKVNNFTIHHIDFEYIFLRQNLGVPEIVPFRLTPNLVHALGLFGPWGRFLNIFEKVLRIFENNSDVLYEVLRSIEWSLFLLTRESMSHQAKYKMRAKGIENRLKLKEWGSKLNPRVAALTLIDSATSLDNLSRMFPGWSPVL</sequence>
<dbReference type="SMART" id="SM01343">
    <property type="entry name" value="FATC"/>
    <property type="match status" value="1"/>
</dbReference>
<dbReference type="EMBL" id="BQXS01010079">
    <property type="protein sequence ID" value="GKT32883.1"/>
    <property type="molecule type" value="Genomic_DNA"/>
</dbReference>
<keyword evidence="4" id="KW-0808">Transferase</keyword>
<keyword evidence="3" id="KW-0723">Serine/threonine-protein kinase</keyword>
<dbReference type="InterPro" id="IPR011009">
    <property type="entry name" value="Kinase-like_dom_sf"/>
</dbReference>
<keyword evidence="6" id="KW-0227">DNA damage</keyword>
<comment type="subcellular location">
    <subcellularLocation>
        <location evidence="1">Nucleus</location>
    </subcellularLocation>
</comment>
<dbReference type="InterPro" id="IPR003152">
    <property type="entry name" value="FATC_dom"/>
</dbReference>
<dbReference type="InterPro" id="IPR050517">
    <property type="entry name" value="DDR_Repair_Kinase"/>
</dbReference>
<evidence type="ECO:0000313" key="13">
    <source>
        <dbReference type="EMBL" id="GKT32883.1"/>
    </source>
</evidence>
<reference evidence="13" key="1">
    <citation type="submission" date="2022-03" db="EMBL/GenBank/DDBJ databases">
        <title>Draft genome sequence of Aduncisulcus paluster, a free-living microaerophilic Fornicata.</title>
        <authorList>
            <person name="Yuyama I."/>
            <person name="Kume K."/>
            <person name="Tamura T."/>
            <person name="Inagaki Y."/>
            <person name="Hashimoto T."/>
        </authorList>
    </citation>
    <scope>NUCLEOTIDE SEQUENCE</scope>
    <source>
        <strain evidence="13">NY0171</strain>
    </source>
</reference>
<dbReference type="Proteomes" id="UP001057375">
    <property type="component" value="Unassembled WGS sequence"/>
</dbReference>
<dbReference type="Pfam" id="PF02260">
    <property type="entry name" value="FATC"/>
    <property type="match status" value="1"/>
</dbReference>
<dbReference type="PROSITE" id="PS00916">
    <property type="entry name" value="PI3_4_KINASE_2"/>
    <property type="match status" value="1"/>
</dbReference>
<evidence type="ECO:0000256" key="9">
    <source>
        <dbReference type="ARBA" id="ARBA00023242"/>
    </source>
</evidence>
<dbReference type="SUPFAM" id="SSF56112">
    <property type="entry name" value="Protein kinase-like (PK-like)"/>
    <property type="match status" value="1"/>
</dbReference>
<dbReference type="InterPro" id="IPR036940">
    <property type="entry name" value="PI3/4_kinase_cat_sf"/>
</dbReference>
<dbReference type="SMART" id="SM00146">
    <property type="entry name" value="PI3Kc"/>
    <property type="match status" value="1"/>
</dbReference>
<feature type="domain" description="PI3K/PI4K catalytic" evidence="11">
    <location>
        <begin position="1"/>
        <end position="224"/>
    </location>
</feature>
<evidence type="ECO:0000256" key="4">
    <source>
        <dbReference type="ARBA" id="ARBA00022679"/>
    </source>
</evidence>
<keyword evidence="7" id="KW-0418">Kinase</keyword>
<proteinExistence type="predicted"/>
<evidence type="ECO:0000256" key="2">
    <source>
        <dbReference type="ARBA" id="ARBA00012513"/>
    </source>
</evidence>
<evidence type="ECO:0000313" key="14">
    <source>
        <dbReference type="Proteomes" id="UP001057375"/>
    </source>
</evidence>
<keyword evidence="5" id="KW-0547">Nucleotide-binding</keyword>
<gene>
    <name evidence="13" type="ORF">ADUPG1_006931</name>
</gene>